<sequence>MGLIGHNGGPGLEGHAFRRLAWTKARAALMPRLPVEVVRLRVRRAAELGLDYSTYAGIRAQTGHDVIALLFSTNALRMLRPGQGDAARIAALSAVKAGRALAVAPPMPVDAAAADLNARGLPLDCAGAAPGLLPWPALRERIADLRRNWPADRVLLIAETMGERDWVEAGRLAGHIPANRYFA</sequence>
<name>A0A8J8MQP9_9RHOB</name>
<dbReference type="Proteomes" id="UP000679284">
    <property type="component" value="Chromosome"/>
</dbReference>
<dbReference type="RefSeq" id="WP_211784198.1">
    <property type="nucleotide sequence ID" value="NZ_CP047289.1"/>
</dbReference>
<dbReference type="KEGG" id="fap:GR316_00875"/>
<dbReference type="EMBL" id="CP047289">
    <property type="protein sequence ID" value="QUS34950.1"/>
    <property type="molecule type" value="Genomic_DNA"/>
</dbReference>
<keyword evidence="2" id="KW-1185">Reference proteome</keyword>
<dbReference type="AlphaFoldDB" id="A0A8J8MQP9"/>
<evidence type="ECO:0000313" key="1">
    <source>
        <dbReference type="EMBL" id="QUS34950.1"/>
    </source>
</evidence>
<protein>
    <submittedName>
        <fullName evidence="1">Uncharacterized protein</fullName>
    </submittedName>
</protein>
<proteinExistence type="predicted"/>
<evidence type="ECO:0000313" key="2">
    <source>
        <dbReference type="Proteomes" id="UP000679284"/>
    </source>
</evidence>
<gene>
    <name evidence="1" type="ORF">GR316_00875</name>
</gene>
<reference evidence="1" key="1">
    <citation type="submission" date="2020-01" db="EMBL/GenBank/DDBJ databases">
        <authorList>
            <person name="Yang Y."/>
            <person name="Kwon Y.M."/>
        </authorList>
    </citation>
    <scope>NUCLEOTIDE SEQUENCE</scope>
    <source>
        <strain evidence="1">PG104</strain>
    </source>
</reference>
<organism evidence="1 2">
    <name type="scientific">Falsirhodobacter algicola</name>
    <dbReference type="NCBI Taxonomy" id="2692330"/>
    <lineage>
        <taxon>Bacteria</taxon>
        <taxon>Pseudomonadati</taxon>
        <taxon>Pseudomonadota</taxon>
        <taxon>Alphaproteobacteria</taxon>
        <taxon>Rhodobacterales</taxon>
        <taxon>Paracoccaceae</taxon>
        <taxon>Falsirhodobacter</taxon>
    </lineage>
</organism>
<accession>A0A8J8MQP9</accession>